<gene>
    <name evidence="1" type="primary">g5974</name>
    <name evidence="1" type="ORF">NpPPO83_00005974</name>
</gene>
<accession>A0ACB5RWF2</accession>
<dbReference type="EMBL" id="BSXG01000015">
    <property type="protein sequence ID" value="GME24835.1"/>
    <property type="molecule type" value="Genomic_DNA"/>
</dbReference>
<name>A0ACB5RWF2_9PEZI</name>
<comment type="caution">
    <text evidence="1">The sequence shown here is derived from an EMBL/GenBank/DDBJ whole genome shotgun (WGS) entry which is preliminary data.</text>
</comment>
<evidence type="ECO:0000313" key="1">
    <source>
        <dbReference type="EMBL" id="GME24835.1"/>
    </source>
</evidence>
<organism evidence="1 2">
    <name type="scientific">Neofusicoccum parvum</name>
    <dbReference type="NCBI Taxonomy" id="310453"/>
    <lineage>
        <taxon>Eukaryota</taxon>
        <taxon>Fungi</taxon>
        <taxon>Dikarya</taxon>
        <taxon>Ascomycota</taxon>
        <taxon>Pezizomycotina</taxon>
        <taxon>Dothideomycetes</taxon>
        <taxon>Dothideomycetes incertae sedis</taxon>
        <taxon>Botryosphaeriales</taxon>
        <taxon>Botryosphaeriaceae</taxon>
        <taxon>Neofusicoccum</taxon>
    </lineage>
</organism>
<protein>
    <submittedName>
        <fullName evidence="1">Uncharacterized protein</fullName>
    </submittedName>
</protein>
<proteinExistence type="predicted"/>
<evidence type="ECO:0000313" key="2">
    <source>
        <dbReference type="Proteomes" id="UP001165186"/>
    </source>
</evidence>
<keyword evidence="2" id="KW-1185">Reference proteome</keyword>
<reference evidence="1" key="1">
    <citation type="submission" date="2024-09" db="EMBL/GenBank/DDBJ databases">
        <title>Draft Genome Sequences of Neofusicoccum parvum.</title>
        <authorList>
            <person name="Ashida A."/>
            <person name="Camagna M."/>
            <person name="Tanaka A."/>
            <person name="Takemoto D."/>
        </authorList>
    </citation>
    <scope>NUCLEOTIDE SEQUENCE</scope>
    <source>
        <strain evidence="1">PPO83</strain>
    </source>
</reference>
<sequence length="271" mass="31054">MKKTRAAPPAAHEGSSDDHPPRPSLTTLPPELILLIDDRLLEPYPSPSPRSPIPTADNLAFRYTARRIAAACAPYPSRSLCPCATVPANDKNFRRDNRTRVCFRRRWHRDAVERERAGTSLWRPRACFSCLAAHAFWMFDPVELVWAPTAERRCFGWRKLWKGAPRPGNDYFLRRVAARRRIGRMAGERTEGEQGLGWTEIFLKVWMSVRAVAERVVWVLIKAVWVILYILLRSLEWMGEKVDLLVSWRRIGEAIGRLKSSSLLEAGARPT</sequence>
<dbReference type="Proteomes" id="UP001165186">
    <property type="component" value="Unassembled WGS sequence"/>
</dbReference>